<sequence>MAGTRLEPLERVLPYSGMWNSDTPFQALEPMTITALAQLPGLQRVVGQWQWPEEFR</sequence>
<name>A0A7W8KJA6_9DEIO</name>
<dbReference type="EMBL" id="BNAJ01000024">
    <property type="protein sequence ID" value="GHF65441.1"/>
    <property type="molecule type" value="Genomic_DNA"/>
</dbReference>
<proteinExistence type="predicted"/>
<keyword evidence="4" id="KW-1185">Reference proteome</keyword>
<comment type="caution">
    <text evidence="2">The sequence shown here is derived from an EMBL/GenBank/DDBJ whole genome shotgun (WGS) entry which is preliminary data.</text>
</comment>
<evidence type="ECO:0000313" key="4">
    <source>
        <dbReference type="Proteomes" id="UP000619376"/>
    </source>
</evidence>
<evidence type="ECO:0000313" key="3">
    <source>
        <dbReference type="Proteomes" id="UP000539473"/>
    </source>
</evidence>
<reference evidence="4" key="2">
    <citation type="journal article" date="2019" name="Int. J. Syst. Evol. Microbiol.">
        <title>The Global Catalogue of Microorganisms (GCM) 10K type strain sequencing project: providing services to taxonomists for standard genome sequencing and annotation.</title>
        <authorList>
            <consortium name="The Broad Institute Genomics Platform"/>
            <consortium name="The Broad Institute Genome Sequencing Center for Infectious Disease"/>
            <person name="Wu L."/>
            <person name="Ma J."/>
        </authorList>
    </citation>
    <scope>NUCLEOTIDE SEQUENCE [LARGE SCALE GENOMIC DNA]</scope>
    <source>
        <strain evidence="4">CGMCC 1.18437</strain>
    </source>
</reference>
<gene>
    <name evidence="1" type="ORF">GCM10017781_46410</name>
    <name evidence="2" type="ORF">HNQ07_004725</name>
</gene>
<dbReference type="Proteomes" id="UP000619376">
    <property type="component" value="Unassembled WGS sequence"/>
</dbReference>
<dbReference type="Proteomes" id="UP000539473">
    <property type="component" value="Unassembled WGS sequence"/>
</dbReference>
<reference evidence="1" key="4">
    <citation type="submission" date="2024-05" db="EMBL/GenBank/DDBJ databases">
        <authorList>
            <person name="Sun Q."/>
            <person name="Zhou Y."/>
        </authorList>
    </citation>
    <scope>NUCLEOTIDE SEQUENCE</scope>
    <source>
        <strain evidence="1">CGMCC 1.18437</strain>
    </source>
</reference>
<organism evidence="2 3">
    <name type="scientific">Deinococcus metalli</name>
    <dbReference type="NCBI Taxonomy" id="1141878"/>
    <lineage>
        <taxon>Bacteria</taxon>
        <taxon>Thermotogati</taxon>
        <taxon>Deinococcota</taxon>
        <taxon>Deinococci</taxon>
        <taxon>Deinococcales</taxon>
        <taxon>Deinococcaceae</taxon>
        <taxon>Deinococcus</taxon>
    </lineage>
</organism>
<evidence type="ECO:0000313" key="2">
    <source>
        <dbReference type="EMBL" id="MBB5379210.1"/>
    </source>
</evidence>
<reference evidence="1" key="1">
    <citation type="journal article" date="2014" name="Int. J. Syst. Evol. Microbiol.">
        <title>Complete genome of a new Firmicutes species belonging to the dominant human colonic microbiota ('Ruminococcus bicirculans') reveals two chromosomes and a selective capacity to utilize plant glucans.</title>
        <authorList>
            <consortium name="NISC Comparative Sequencing Program"/>
            <person name="Wegmann U."/>
            <person name="Louis P."/>
            <person name="Goesmann A."/>
            <person name="Henrissat B."/>
            <person name="Duncan S.H."/>
            <person name="Flint H.J."/>
        </authorList>
    </citation>
    <scope>NUCLEOTIDE SEQUENCE</scope>
    <source>
        <strain evidence="1">CGMCC 1.18437</strain>
    </source>
</reference>
<dbReference type="AlphaFoldDB" id="A0A7W8KJA6"/>
<dbReference type="EMBL" id="JACHFK010000024">
    <property type="protein sequence ID" value="MBB5379210.1"/>
    <property type="molecule type" value="Genomic_DNA"/>
</dbReference>
<reference evidence="2 3" key="3">
    <citation type="submission" date="2020-08" db="EMBL/GenBank/DDBJ databases">
        <title>Genomic Encyclopedia of Type Strains, Phase IV (KMG-IV): sequencing the most valuable type-strain genomes for metagenomic binning, comparative biology and taxonomic classification.</title>
        <authorList>
            <person name="Goeker M."/>
        </authorList>
    </citation>
    <scope>NUCLEOTIDE SEQUENCE [LARGE SCALE GENOMIC DNA]</scope>
    <source>
        <strain evidence="2 3">DSM 27521</strain>
    </source>
</reference>
<dbReference type="RefSeq" id="WP_184116336.1">
    <property type="nucleotide sequence ID" value="NZ_BNAJ01000024.1"/>
</dbReference>
<protein>
    <submittedName>
        <fullName evidence="2">Uncharacterized protein</fullName>
    </submittedName>
</protein>
<accession>A0A7W8KJA6</accession>
<evidence type="ECO:0000313" key="1">
    <source>
        <dbReference type="EMBL" id="GHF65441.1"/>
    </source>
</evidence>